<evidence type="ECO:0000259" key="10">
    <source>
        <dbReference type="PROSITE" id="PS50893"/>
    </source>
</evidence>
<dbReference type="Gene3D" id="3.40.50.300">
    <property type="entry name" value="P-loop containing nucleotide triphosphate hydrolases"/>
    <property type="match status" value="1"/>
</dbReference>
<organism evidence="11 12">
    <name type="scientific">candidate division WWE3 bacterium</name>
    <dbReference type="NCBI Taxonomy" id="2053526"/>
    <lineage>
        <taxon>Bacteria</taxon>
        <taxon>Katanobacteria</taxon>
    </lineage>
</organism>
<evidence type="ECO:0000256" key="1">
    <source>
        <dbReference type="ARBA" id="ARBA00004651"/>
    </source>
</evidence>
<keyword evidence="3" id="KW-1003">Cell membrane</keyword>
<evidence type="ECO:0000256" key="6">
    <source>
        <dbReference type="ARBA" id="ARBA00022840"/>
    </source>
</evidence>
<sequence>MNETSPDQNNEKYEKVSFNEFFQISKWTTKIIFSIHPVYSVLYIVFGFLSNVRGLVNSFILAKILDTLVRIAQTPNANVTDLYPTIGVLIIVNVAYSIIDFLDAYTSRTLEIISSPLLHRALYTKLNSLGIQTLERPEINDKIHRAGGYINSVLRYYRQLADLFSYIGGTLVTMGIIARYAPEIVPIIVVLTIPRYLNDKKYRTLAWKLDYETTEEYRKASSTSGNLSSTGTLQEIFINNAFGFLDKKYMDFQNWYVKASLDIRKKWFLGLYFYNFIGNFGIYFGFLRIFSSFIKGLVSLGDVYFQVNTLQTFQRNLYQTFGTFNSLFDFSVRVKDVYILFQAEPAFQDGDIDLGKLDKGPSIEFVDVNFKYPRGEKPVIENFNLKINSGEKIAIVGPNGAGKTTLVRLIARMYQVTSGQILINGKDINELKSDTLFQNMGVLLQDFNTHTQLTARENIYLGKSDDPINEDEIIKAAESADALGFIEELPNKFNQILSERFKGGIKLSSGQWQKLAIARFFYRNAPLVIFDEPTASIDAESEFNIFNKIYSFFKNKTVIIISHRFSTVRNADRIIVIRKGQIVEEGNHSELMAKEGEYAKAFLLQAKGYDTSPVETIAN</sequence>
<dbReference type="SMART" id="SM00382">
    <property type="entry name" value="AAA"/>
    <property type="match status" value="1"/>
</dbReference>
<evidence type="ECO:0000256" key="8">
    <source>
        <dbReference type="ARBA" id="ARBA00023136"/>
    </source>
</evidence>
<evidence type="ECO:0000256" key="9">
    <source>
        <dbReference type="SAM" id="Phobius"/>
    </source>
</evidence>
<feature type="transmembrane region" description="Helical" evidence="9">
    <location>
        <begin position="267"/>
        <end position="290"/>
    </location>
</feature>
<dbReference type="AlphaFoldDB" id="A0A3A4ZP86"/>
<proteinExistence type="predicted"/>
<dbReference type="PANTHER" id="PTHR43394:SF1">
    <property type="entry name" value="ATP-BINDING CASSETTE SUB-FAMILY B MEMBER 10, MITOCHONDRIAL"/>
    <property type="match status" value="1"/>
</dbReference>
<keyword evidence="7 9" id="KW-1133">Transmembrane helix</keyword>
<feature type="transmembrane region" description="Helical" evidence="9">
    <location>
        <begin position="82"/>
        <end position="102"/>
    </location>
</feature>
<evidence type="ECO:0000256" key="3">
    <source>
        <dbReference type="ARBA" id="ARBA00022475"/>
    </source>
</evidence>
<keyword evidence="8 9" id="KW-0472">Membrane</keyword>
<keyword evidence="5" id="KW-0547">Nucleotide-binding</keyword>
<dbReference type="SUPFAM" id="SSF52540">
    <property type="entry name" value="P-loop containing nucleoside triphosphate hydrolases"/>
    <property type="match status" value="1"/>
</dbReference>
<dbReference type="SUPFAM" id="SSF90123">
    <property type="entry name" value="ABC transporter transmembrane region"/>
    <property type="match status" value="1"/>
</dbReference>
<evidence type="ECO:0000256" key="4">
    <source>
        <dbReference type="ARBA" id="ARBA00022692"/>
    </source>
</evidence>
<dbReference type="PROSITE" id="PS00211">
    <property type="entry name" value="ABC_TRANSPORTER_1"/>
    <property type="match status" value="1"/>
</dbReference>
<dbReference type="InterPro" id="IPR036640">
    <property type="entry name" value="ABC1_TM_sf"/>
</dbReference>
<dbReference type="Gene3D" id="1.20.1560.10">
    <property type="entry name" value="ABC transporter type 1, transmembrane domain"/>
    <property type="match status" value="1"/>
</dbReference>
<dbReference type="InterPro" id="IPR003593">
    <property type="entry name" value="AAA+_ATPase"/>
</dbReference>
<dbReference type="GO" id="GO:0005524">
    <property type="term" value="F:ATP binding"/>
    <property type="evidence" value="ECO:0007669"/>
    <property type="project" value="UniProtKB-KW"/>
</dbReference>
<protein>
    <submittedName>
        <fullName evidence="11">ABC transporter ATP-binding protein</fullName>
    </submittedName>
</protein>
<dbReference type="InterPro" id="IPR003439">
    <property type="entry name" value="ABC_transporter-like_ATP-bd"/>
</dbReference>
<evidence type="ECO:0000313" key="12">
    <source>
        <dbReference type="Proteomes" id="UP000265540"/>
    </source>
</evidence>
<keyword evidence="6 11" id="KW-0067">ATP-binding</keyword>
<dbReference type="FunFam" id="3.40.50.300:FF:000221">
    <property type="entry name" value="Multidrug ABC transporter ATP-binding protein"/>
    <property type="match status" value="1"/>
</dbReference>
<dbReference type="InterPro" id="IPR027417">
    <property type="entry name" value="P-loop_NTPase"/>
</dbReference>
<dbReference type="Proteomes" id="UP000265540">
    <property type="component" value="Unassembled WGS sequence"/>
</dbReference>
<feature type="domain" description="ABC transporter" evidence="10">
    <location>
        <begin position="363"/>
        <end position="604"/>
    </location>
</feature>
<evidence type="ECO:0000256" key="7">
    <source>
        <dbReference type="ARBA" id="ARBA00022989"/>
    </source>
</evidence>
<dbReference type="InterPro" id="IPR017871">
    <property type="entry name" value="ABC_transporter-like_CS"/>
</dbReference>
<gene>
    <name evidence="11" type="ORF">C4561_00025</name>
</gene>
<evidence type="ECO:0000256" key="5">
    <source>
        <dbReference type="ARBA" id="ARBA00022741"/>
    </source>
</evidence>
<evidence type="ECO:0000256" key="2">
    <source>
        <dbReference type="ARBA" id="ARBA00022448"/>
    </source>
</evidence>
<dbReference type="PROSITE" id="PS50893">
    <property type="entry name" value="ABC_TRANSPORTER_2"/>
    <property type="match status" value="1"/>
</dbReference>
<evidence type="ECO:0000313" key="11">
    <source>
        <dbReference type="EMBL" id="RJR28336.1"/>
    </source>
</evidence>
<comment type="subcellular location">
    <subcellularLocation>
        <location evidence="1">Cell membrane</location>
        <topology evidence="1">Multi-pass membrane protein</topology>
    </subcellularLocation>
</comment>
<dbReference type="GO" id="GO:0016887">
    <property type="term" value="F:ATP hydrolysis activity"/>
    <property type="evidence" value="ECO:0007669"/>
    <property type="project" value="InterPro"/>
</dbReference>
<dbReference type="GO" id="GO:0005886">
    <property type="term" value="C:plasma membrane"/>
    <property type="evidence" value="ECO:0007669"/>
    <property type="project" value="UniProtKB-SubCell"/>
</dbReference>
<reference evidence="11 12" key="1">
    <citation type="journal article" date="2017" name="ISME J.">
        <title>Energy and carbon metabolisms in a deep terrestrial subsurface fluid microbial community.</title>
        <authorList>
            <person name="Momper L."/>
            <person name="Jungbluth S.P."/>
            <person name="Lee M.D."/>
            <person name="Amend J.P."/>
        </authorList>
    </citation>
    <scope>NUCLEOTIDE SEQUENCE [LARGE SCALE GENOMIC DNA]</scope>
    <source>
        <strain evidence="11">SURF_46</strain>
    </source>
</reference>
<comment type="caution">
    <text evidence="11">The sequence shown here is derived from an EMBL/GenBank/DDBJ whole genome shotgun (WGS) entry which is preliminary data.</text>
</comment>
<keyword evidence="4 9" id="KW-0812">Transmembrane</keyword>
<dbReference type="Pfam" id="PF00005">
    <property type="entry name" value="ABC_tran"/>
    <property type="match status" value="1"/>
</dbReference>
<dbReference type="GO" id="GO:0015421">
    <property type="term" value="F:ABC-type oligopeptide transporter activity"/>
    <property type="evidence" value="ECO:0007669"/>
    <property type="project" value="TreeGrafter"/>
</dbReference>
<name>A0A3A4ZP86_UNCKA</name>
<keyword evidence="2" id="KW-0813">Transport</keyword>
<dbReference type="InterPro" id="IPR039421">
    <property type="entry name" value="Type_1_exporter"/>
</dbReference>
<dbReference type="EMBL" id="QZJF01000001">
    <property type="protein sequence ID" value="RJR28336.1"/>
    <property type="molecule type" value="Genomic_DNA"/>
</dbReference>
<accession>A0A3A4ZP86</accession>
<dbReference type="PANTHER" id="PTHR43394">
    <property type="entry name" value="ATP-DEPENDENT PERMEASE MDL1, MITOCHONDRIAL"/>
    <property type="match status" value="1"/>
</dbReference>